<gene>
    <name evidence="3" type="ORF">San01_01170</name>
</gene>
<dbReference type="RefSeq" id="WP_086720591.1">
    <property type="nucleotide sequence ID" value="NZ_BLAG01000004.1"/>
</dbReference>
<keyword evidence="4" id="KW-1185">Reference proteome</keyword>
<dbReference type="PANTHER" id="PTHR46769:SF2">
    <property type="entry name" value="FIBROCYSTIN-L ISOFORM 2 PRECURSOR-RELATED"/>
    <property type="match status" value="1"/>
</dbReference>
<evidence type="ECO:0000313" key="4">
    <source>
        <dbReference type="Proteomes" id="UP000325598"/>
    </source>
</evidence>
<dbReference type="CDD" id="cd00102">
    <property type="entry name" value="IPT"/>
    <property type="match status" value="1"/>
</dbReference>
<dbReference type="GeneID" id="96749958"/>
<comment type="caution">
    <text evidence="3">The sequence shown here is derived from an EMBL/GenBank/DDBJ whole genome shotgun (WGS) entry which is preliminary data.</text>
</comment>
<dbReference type="PANTHER" id="PTHR46769">
    <property type="entry name" value="POLYCYSTIC KIDNEY AND HEPATIC DISEASE 1 (AUTOSOMAL RECESSIVE)-LIKE 1"/>
    <property type="match status" value="1"/>
</dbReference>
<feature type="domain" description="IPT/TIG" evidence="2">
    <location>
        <begin position="161"/>
        <end position="242"/>
    </location>
</feature>
<sequence length="244" mass="23251">MPISPDQGSTGGGDTVTFTGTGLANATAVLFGAKSATITANTPTSVSAVLPSGAGVVDATVRTPGGTSNPVSFYYVPPPVIVDVSQSSGPVAGGATITLTGRGLDTTESVTFGATDVTPTVVSDSELTVVSPAHAAGSVSLVVTAQGGAATAADPFAFVAPPTATGFSPLTGLPAGGTLVGITGTNLATTTGVTFGGVPATFAVLSDTRVAAIAPVHALGAVTVALTTTGGSATAPGTFLYLIG</sequence>
<dbReference type="Gene3D" id="2.60.40.10">
    <property type="entry name" value="Immunoglobulins"/>
    <property type="match status" value="3"/>
</dbReference>
<keyword evidence="1" id="KW-0732">Signal</keyword>
<dbReference type="EMBL" id="BLAG01000004">
    <property type="protein sequence ID" value="GES27631.1"/>
    <property type="molecule type" value="Genomic_DNA"/>
</dbReference>
<dbReference type="OrthoDB" id="4550408at2"/>
<dbReference type="InterPro" id="IPR013783">
    <property type="entry name" value="Ig-like_fold"/>
</dbReference>
<feature type="domain" description="IPT/TIG" evidence="2">
    <location>
        <begin position="78"/>
        <end position="159"/>
    </location>
</feature>
<dbReference type="InterPro" id="IPR052387">
    <property type="entry name" value="Fibrocystin"/>
</dbReference>
<dbReference type="SMART" id="SM00429">
    <property type="entry name" value="IPT"/>
    <property type="match status" value="3"/>
</dbReference>
<evidence type="ECO:0000259" key="2">
    <source>
        <dbReference type="SMART" id="SM00429"/>
    </source>
</evidence>
<protein>
    <recommendedName>
        <fullName evidence="2">IPT/TIG domain-containing protein</fullName>
    </recommendedName>
</protein>
<accession>A0A5J4L6Z1</accession>
<dbReference type="InterPro" id="IPR002909">
    <property type="entry name" value="IPT_dom"/>
</dbReference>
<feature type="domain" description="IPT/TIG" evidence="2">
    <location>
        <begin position="1"/>
        <end position="76"/>
    </location>
</feature>
<dbReference type="AlphaFoldDB" id="A0A5J4L6Z1"/>
<dbReference type="InterPro" id="IPR014756">
    <property type="entry name" value="Ig_E-set"/>
</dbReference>
<evidence type="ECO:0000313" key="3">
    <source>
        <dbReference type="EMBL" id="GES27631.1"/>
    </source>
</evidence>
<organism evidence="3 4">
    <name type="scientific">Streptomyces angustmyceticus</name>
    <dbReference type="NCBI Taxonomy" id="285578"/>
    <lineage>
        <taxon>Bacteria</taxon>
        <taxon>Bacillati</taxon>
        <taxon>Actinomycetota</taxon>
        <taxon>Actinomycetes</taxon>
        <taxon>Kitasatosporales</taxon>
        <taxon>Streptomycetaceae</taxon>
        <taxon>Streptomyces</taxon>
    </lineage>
</organism>
<proteinExistence type="predicted"/>
<name>A0A5J4L6Z1_9ACTN</name>
<evidence type="ECO:0000256" key="1">
    <source>
        <dbReference type="ARBA" id="ARBA00022729"/>
    </source>
</evidence>
<dbReference type="SUPFAM" id="SSF81296">
    <property type="entry name" value="E set domains"/>
    <property type="match status" value="3"/>
</dbReference>
<dbReference type="Proteomes" id="UP000325598">
    <property type="component" value="Unassembled WGS sequence"/>
</dbReference>
<reference evidence="3 4" key="1">
    <citation type="submission" date="2019-10" db="EMBL/GenBank/DDBJ databases">
        <title>Whole genome shotgun sequence of Streptomyces angustmyceticus NBRC 3934.</title>
        <authorList>
            <person name="Hosoyama A."/>
            <person name="Ichikawa N."/>
            <person name="Kimura A."/>
            <person name="Kitahashi Y."/>
            <person name="Komaki H."/>
            <person name="Uohara A."/>
        </authorList>
    </citation>
    <scope>NUCLEOTIDE SEQUENCE [LARGE SCALE GENOMIC DNA]</scope>
    <source>
        <strain evidence="3 4">NBRC 3934</strain>
    </source>
</reference>
<dbReference type="GO" id="GO:0005975">
    <property type="term" value="P:carbohydrate metabolic process"/>
    <property type="evidence" value="ECO:0007669"/>
    <property type="project" value="UniProtKB-ARBA"/>
</dbReference>
<dbReference type="Pfam" id="PF01833">
    <property type="entry name" value="TIG"/>
    <property type="match status" value="3"/>
</dbReference>